<protein>
    <submittedName>
        <fullName evidence="2">Uncharacterized protein</fullName>
    </submittedName>
</protein>
<name>A0AAV7QFM1_PLEWA</name>
<organism evidence="2 3">
    <name type="scientific">Pleurodeles waltl</name>
    <name type="common">Iberian ribbed newt</name>
    <dbReference type="NCBI Taxonomy" id="8319"/>
    <lineage>
        <taxon>Eukaryota</taxon>
        <taxon>Metazoa</taxon>
        <taxon>Chordata</taxon>
        <taxon>Craniata</taxon>
        <taxon>Vertebrata</taxon>
        <taxon>Euteleostomi</taxon>
        <taxon>Amphibia</taxon>
        <taxon>Batrachia</taxon>
        <taxon>Caudata</taxon>
        <taxon>Salamandroidea</taxon>
        <taxon>Salamandridae</taxon>
        <taxon>Pleurodelinae</taxon>
        <taxon>Pleurodeles</taxon>
    </lineage>
</organism>
<dbReference type="AlphaFoldDB" id="A0AAV7QFM1"/>
<evidence type="ECO:0000313" key="3">
    <source>
        <dbReference type="Proteomes" id="UP001066276"/>
    </source>
</evidence>
<reference evidence="2" key="1">
    <citation type="journal article" date="2022" name="bioRxiv">
        <title>Sequencing and chromosome-scale assembly of the giantPleurodeles waltlgenome.</title>
        <authorList>
            <person name="Brown T."/>
            <person name="Elewa A."/>
            <person name="Iarovenko S."/>
            <person name="Subramanian E."/>
            <person name="Araus A.J."/>
            <person name="Petzold A."/>
            <person name="Susuki M."/>
            <person name="Suzuki K.-i.T."/>
            <person name="Hayashi T."/>
            <person name="Toyoda A."/>
            <person name="Oliveira C."/>
            <person name="Osipova E."/>
            <person name="Leigh N.D."/>
            <person name="Simon A."/>
            <person name="Yun M.H."/>
        </authorList>
    </citation>
    <scope>NUCLEOTIDE SEQUENCE</scope>
    <source>
        <strain evidence="2">20211129_DDA</strain>
        <tissue evidence="2">Liver</tissue>
    </source>
</reference>
<proteinExistence type="predicted"/>
<feature type="region of interest" description="Disordered" evidence="1">
    <location>
        <begin position="1"/>
        <end position="75"/>
    </location>
</feature>
<evidence type="ECO:0000256" key="1">
    <source>
        <dbReference type="SAM" id="MobiDB-lite"/>
    </source>
</evidence>
<keyword evidence="3" id="KW-1185">Reference proteome</keyword>
<dbReference type="EMBL" id="JANPWB010000010">
    <property type="protein sequence ID" value="KAJ1137869.1"/>
    <property type="molecule type" value="Genomic_DNA"/>
</dbReference>
<accession>A0AAV7QFM1</accession>
<gene>
    <name evidence="2" type="ORF">NDU88_004265</name>
</gene>
<comment type="caution">
    <text evidence="2">The sequence shown here is derived from an EMBL/GenBank/DDBJ whole genome shotgun (WGS) entry which is preliminary data.</text>
</comment>
<sequence length="86" mass="9696">MEWTQANMPVPRPEVGSPPRLHENRRTLAPYRDAKLGACPDRMGTDSHRTQSQEPTPLALKLPGKNHSLVQPHGSRLRCAESTYLR</sequence>
<evidence type="ECO:0000313" key="2">
    <source>
        <dbReference type="EMBL" id="KAJ1137869.1"/>
    </source>
</evidence>
<dbReference type="Proteomes" id="UP001066276">
    <property type="component" value="Chromosome 6"/>
</dbReference>